<dbReference type="EMBL" id="JTDY01000359">
    <property type="protein sequence ID" value="KOB77553.1"/>
    <property type="molecule type" value="Genomic_DNA"/>
</dbReference>
<dbReference type="PANTHER" id="PTHR43108:SF8">
    <property type="entry name" value="SD21168P"/>
    <property type="match status" value="1"/>
</dbReference>
<accession>A0A0L7LPV8</accession>
<dbReference type="Pfam" id="PF16347">
    <property type="entry name" value="SGSH_C"/>
    <property type="match status" value="1"/>
</dbReference>
<dbReference type="GO" id="GO:0005539">
    <property type="term" value="F:glycosaminoglycan binding"/>
    <property type="evidence" value="ECO:0007669"/>
    <property type="project" value="TreeGrafter"/>
</dbReference>
<dbReference type="InterPro" id="IPR000917">
    <property type="entry name" value="Sulfatase_N"/>
</dbReference>
<dbReference type="SUPFAM" id="SSF53649">
    <property type="entry name" value="Alkaline phosphatase-like"/>
    <property type="match status" value="1"/>
</dbReference>
<protein>
    <submittedName>
        <fullName evidence="6">Sulfatase</fullName>
    </submittedName>
</protein>
<dbReference type="InterPro" id="IPR017850">
    <property type="entry name" value="Alkaline_phosphatase_core_sf"/>
</dbReference>
<evidence type="ECO:0000259" key="4">
    <source>
        <dbReference type="Pfam" id="PF00884"/>
    </source>
</evidence>
<dbReference type="Gene3D" id="3.40.720.10">
    <property type="entry name" value="Alkaline Phosphatase, subunit A"/>
    <property type="match status" value="2"/>
</dbReference>
<feature type="domain" description="Sulfatase N-terminal" evidence="4">
    <location>
        <begin position="15"/>
        <end position="130"/>
    </location>
</feature>
<dbReference type="InterPro" id="IPR032506">
    <property type="entry name" value="SGSH_C"/>
</dbReference>
<proteinExistence type="inferred from homology"/>
<feature type="region of interest" description="Disordered" evidence="3">
    <location>
        <begin position="268"/>
        <end position="305"/>
    </location>
</feature>
<dbReference type="Proteomes" id="UP000037510">
    <property type="component" value="Unassembled WGS sequence"/>
</dbReference>
<keyword evidence="7" id="KW-1185">Reference proteome</keyword>
<evidence type="ECO:0000256" key="1">
    <source>
        <dbReference type="ARBA" id="ARBA00001913"/>
    </source>
</evidence>
<feature type="compositionally biased region" description="Basic residues" evidence="3">
    <location>
        <begin position="293"/>
        <end position="305"/>
    </location>
</feature>
<name>A0A0L7LPV8_OPEBR</name>
<dbReference type="STRING" id="104452.A0A0L7LPV8"/>
<feature type="domain" description="N-sulphoglucosamine sulphohydrolase C-terminal" evidence="5">
    <location>
        <begin position="131"/>
        <end position="180"/>
    </location>
</feature>
<organism evidence="6 7">
    <name type="scientific">Operophtera brumata</name>
    <name type="common">Winter moth</name>
    <name type="synonym">Phalaena brumata</name>
    <dbReference type="NCBI Taxonomy" id="104452"/>
    <lineage>
        <taxon>Eukaryota</taxon>
        <taxon>Metazoa</taxon>
        <taxon>Ecdysozoa</taxon>
        <taxon>Arthropoda</taxon>
        <taxon>Hexapoda</taxon>
        <taxon>Insecta</taxon>
        <taxon>Pterygota</taxon>
        <taxon>Neoptera</taxon>
        <taxon>Endopterygota</taxon>
        <taxon>Lepidoptera</taxon>
        <taxon>Glossata</taxon>
        <taxon>Ditrysia</taxon>
        <taxon>Geometroidea</taxon>
        <taxon>Geometridae</taxon>
        <taxon>Larentiinae</taxon>
        <taxon>Operophtera</taxon>
    </lineage>
</organism>
<dbReference type="AlphaFoldDB" id="A0A0L7LPV8"/>
<evidence type="ECO:0000259" key="5">
    <source>
        <dbReference type="Pfam" id="PF16347"/>
    </source>
</evidence>
<evidence type="ECO:0000313" key="6">
    <source>
        <dbReference type="EMBL" id="KOB77553.1"/>
    </source>
</evidence>
<evidence type="ECO:0000256" key="3">
    <source>
        <dbReference type="SAM" id="MobiDB-lite"/>
    </source>
</evidence>
<feature type="non-terminal residue" evidence="6">
    <location>
        <position position="305"/>
    </location>
</feature>
<dbReference type="PANTHER" id="PTHR43108">
    <property type="entry name" value="N-ACETYLGLUCOSAMINE-6-SULFATASE FAMILY MEMBER"/>
    <property type="match status" value="1"/>
</dbReference>
<gene>
    <name evidence="6" type="ORF">OBRU01_03859</name>
</gene>
<feature type="non-terminal residue" evidence="6">
    <location>
        <position position="1"/>
    </location>
</feature>
<comment type="similarity">
    <text evidence="2">Belongs to the sulfatase family.</text>
</comment>
<dbReference type="Pfam" id="PF00884">
    <property type="entry name" value="Sulfatase"/>
    <property type="match status" value="1"/>
</dbReference>
<comment type="caution">
    <text evidence="6">The sequence shown here is derived from an EMBL/GenBank/DDBJ whole genome shotgun (WGS) entry which is preliminary data.</text>
</comment>
<dbReference type="GO" id="GO:0008449">
    <property type="term" value="F:N-acetylglucosamine-6-sulfatase activity"/>
    <property type="evidence" value="ECO:0007669"/>
    <property type="project" value="TreeGrafter"/>
</dbReference>
<sequence>YGVKEAGGPSKVPPGWTEWHGLVGNSVYYDYTISNNGVPTHSTNEYLTDVINQTESQPFLMVLAPPAPHQPFTPAARHQGRFANVTADKHWLLQMPPSPLPASMLPRLDEVFRSRWEALLSVDEMVADVTDIKVPLLIKGPSVPTNFTNPNPVLNIDIAPTIIQLAGLQVPKKMDGRPIDINNGSLTERNMLIEYYGEGSNQTVDATCPWKYDSGRLSECYPQYECKCQDSRNNTFAFLPAIKHWYRLTLVQMLSCSGAECDHPFGVDEQPDNSFGVGEQSDNSSRVDDGDKKRHKRFKKKKCPF</sequence>
<reference evidence="6 7" key="1">
    <citation type="journal article" date="2015" name="Genome Biol. Evol.">
        <title>The genome of winter moth (Operophtera brumata) provides a genomic perspective on sexual dimorphism and phenology.</title>
        <authorList>
            <person name="Derks M.F."/>
            <person name="Smit S."/>
            <person name="Salis L."/>
            <person name="Schijlen E."/>
            <person name="Bossers A."/>
            <person name="Mateman C."/>
            <person name="Pijl A.S."/>
            <person name="de Ridder D."/>
            <person name="Groenen M.A."/>
            <person name="Visser M.E."/>
            <person name="Megens H.J."/>
        </authorList>
    </citation>
    <scope>NUCLEOTIDE SEQUENCE [LARGE SCALE GENOMIC DNA]</scope>
    <source>
        <strain evidence="6">WM2013NL</strain>
        <tissue evidence="6">Head and thorax</tissue>
    </source>
</reference>
<evidence type="ECO:0000313" key="7">
    <source>
        <dbReference type="Proteomes" id="UP000037510"/>
    </source>
</evidence>
<comment type="cofactor">
    <cofactor evidence="1">
        <name>Ca(2+)</name>
        <dbReference type="ChEBI" id="CHEBI:29108"/>
    </cofactor>
</comment>
<evidence type="ECO:0000256" key="2">
    <source>
        <dbReference type="ARBA" id="ARBA00008779"/>
    </source>
</evidence>